<protein>
    <submittedName>
        <fullName evidence="3">DUF1707 domain-containing protein</fullName>
    </submittedName>
</protein>
<keyword evidence="1" id="KW-1133">Transmembrane helix</keyword>
<evidence type="ECO:0000313" key="3">
    <source>
        <dbReference type="EMBL" id="MFC4907483.1"/>
    </source>
</evidence>
<feature type="transmembrane region" description="Helical" evidence="1">
    <location>
        <begin position="122"/>
        <end position="141"/>
    </location>
</feature>
<dbReference type="PANTHER" id="PTHR40763">
    <property type="entry name" value="MEMBRANE PROTEIN-RELATED"/>
    <property type="match status" value="1"/>
</dbReference>
<sequence>MTTPPFQPPARPGVRASDLDRDAAAERLADALADGALTAAEHRARLERALAATTRDELDALTADLPASGSAAARAAERAASARRVADRLRWRKEIGYWVGGAVIMNVLWVAGSLSSGRLEDYWPAWPLGVWAAILLSYVFWPARNGKER</sequence>
<comment type="caution">
    <text evidence="3">The sequence shown here is derived from an EMBL/GenBank/DDBJ whole genome shotgun (WGS) entry which is preliminary data.</text>
</comment>
<feature type="domain" description="DUF1707" evidence="2">
    <location>
        <begin position="14"/>
        <end position="66"/>
    </location>
</feature>
<dbReference type="PANTHER" id="PTHR40763:SF4">
    <property type="entry name" value="DUF1707 DOMAIN-CONTAINING PROTEIN"/>
    <property type="match status" value="1"/>
</dbReference>
<dbReference type="InterPro" id="IPR012551">
    <property type="entry name" value="DUF1707_SHOCT-like"/>
</dbReference>
<dbReference type="RefSeq" id="WP_378253280.1">
    <property type="nucleotide sequence ID" value="NZ_JBHSIT010000002.1"/>
</dbReference>
<evidence type="ECO:0000313" key="4">
    <source>
        <dbReference type="Proteomes" id="UP001595872"/>
    </source>
</evidence>
<keyword evidence="1" id="KW-0812">Transmembrane</keyword>
<proteinExistence type="predicted"/>
<feature type="transmembrane region" description="Helical" evidence="1">
    <location>
        <begin position="95"/>
        <end position="116"/>
    </location>
</feature>
<accession>A0ABV9TVL9</accession>
<keyword evidence="1" id="KW-0472">Membrane</keyword>
<dbReference type="EMBL" id="JBHSIT010000002">
    <property type="protein sequence ID" value="MFC4907483.1"/>
    <property type="molecule type" value="Genomic_DNA"/>
</dbReference>
<name>A0ABV9TVL9_9ACTN</name>
<evidence type="ECO:0000259" key="2">
    <source>
        <dbReference type="Pfam" id="PF08044"/>
    </source>
</evidence>
<dbReference type="SUPFAM" id="SSF53720">
    <property type="entry name" value="ALDH-like"/>
    <property type="match status" value="1"/>
</dbReference>
<evidence type="ECO:0000256" key="1">
    <source>
        <dbReference type="SAM" id="Phobius"/>
    </source>
</evidence>
<organism evidence="3 4">
    <name type="scientific">Actinomadura gamaensis</name>
    <dbReference type="NCBI Taxonomy" id="1763541"/>
    <lineage>
        <taxon>Bacteria</taxon>
        <taxon>Bacillati</taxon>
        <taxon>Actinomycetota</taxon>
        <taxon>Actinomycetes</taxon>
        <taxon>Streptosporangiales</taxon>
        <taxon>Thermomonosporaceae</taxon>
        <taxon>Actinomadura</taxon>
    </lineage>
</organism>
<gene>
    <name evidence="3" type="ORF">ACFPCY_09140</name>
</gene>
<reference evidence="4" key="1">
    <citation type="journal article" date="2019" name="Int. J. Syst. Evol. Microbiol.">
        <title>The Global Catalogue of Microorganisms (GCM) 10K type strain sequencing project: providing services to taxonomists for standard genome sequencing and annotation.</title>
        <authorList>
            <consortium name="The Broad Institute Genomics Platform"/>
            <consortium name="The Broad Institute Genome Sequencing Center for Infectious Disease"/>
            <person name="Wu L."/>
            <person name="Ma J."/>
        </authorList>
    </citation>
    <scope>NUCLEOTIDE SEQUENCE [LARGE SCALE GENOMIC DNA]</scope>
    <source>
        <strain evidence="4">KLKA75</strain>
    </source>
</reference>
<dbReference type="InterPro" id="IPR016161">
    <property type="entry name" value="Ald_DH/histidinol_DH"/>
</dbReference>
<keyword evidence="4" id="KW-1185">Reference proteome</keyword>
<dbReference type="Proteomes" id="UP001595872">
    <property type="component" value="Unassembled WGS sequence"/>
</dbReference>
<dbReference type="Pfam" id="PF08044">
    <property type="entry name" value="DUF1707"/>
    <property type="match status" value="1"/>
</dbReference>